<evidence type="ECO:0000256" key="6">
    <source>
        <dbReference type="ARBA" id="ARBA00023136"/>
    </source>
</evidence>
<feature type="transmembrane region" description="Helical" evidence="7">
    <location>
        <begin position="12"/>
        <end position="30"/>
    </location>
</feature>
<feature type="transmembrane region" description="Helical" evidence="7">
    <location>
        <begin position="172"/>
        <end position="190"/>
    </location>
</feature>
<feature type="transmembrane region" description="Helical" evidence="7">
    <location>
        <begin position="77"/>
        <end position="98"/>
    </location>
</feature>
<evidence type="ECO:0000256" key="1">
    <source>
        <dbReference type="ARBA" id="ARBA00004651"/>
    </source>
</evidence>
<evidence type="ECO:0000313" key="9">
    <source>
        <dbReference type="EMBL" id="MBD6620286.1"/>
    </source>
</evidence>
<dbReference type="SUPFAM" id="SSF103473">
    <property type="entry name" value="MFS general substrate transporter"/>
    <property type="match status" value="1"/>
</dbReference>
<evidence type="ECO:0000256" key="4">
    <source>
        <dbReference type="ARBA" id="ARBA00022692"/>
    </source>
</evidence>
<evidence type="ECO:0000256" key="7">
    <source>
        <dbReference type="SAM" id="Phobius"/>
    </source>
</evidence>
<dbReference type="InterPro" id="IPR036259">
    <property type="entry name" value="MFS_trans_sf"/>
</dbReference>
<keyword evidence="3" id="KW-1003">Cell membrane</keyword>
<dbReference type="InterPro" id="IPR011701">
    <property type="entry name" value="MFS"/>
</dbReference>
<feature type="transmembrane region" description="Helical" evidence="7">
    <location>
        <begin position="288"/>
        <end position="308"/>
    </location>
</feature>
<proteinExistence type="predicted"/>
<reference evidence="9" key="1">
    <citation type="submission" date="2019-07" db="EMBL/GenBank/DDBJ databases">
        <title>Toxilogical consequences of a new and cryptic species of cyanobacteria (Komarekiella delphini-convector) recovered from the epidermis of a bottlenose dolphin and 1500 ft. in the air.</title>
        <authorList>
            <person name="Brown A.O."/>
            <person name="Dvorak P."/>
            <person name="Villanueva C.D."/>
            <person name="Foss A.J."/>
            <person name="Garvey A.D."/>
            <person name="Gibson Q.A."/>
            <person name="Johansen J.R."/>
            <person name="Casamatta D.A."/>
        </authorList>
    </citation>
    <scope>NUCLEOTIDE SEQUENCE</scope>
    <source>
        <strain evidence="9">SJRDD-AB1</strain>
    </source>
</reference>
<dbReference type="CDD" id="cd06173">
    <property type="entry name" value="MFS_MefA_like"/>
    <property type="match status" value="1"/>
</dbReference>
<keyword evidence="5 7" id="KW-1133">Transmembrane helix</keyword>
<feature type="transmembrane region" description="Helical" evidence="7">
    <location>
        <begin position="256"/>
        <end position="276"/>
    </location>
</feature>
<feature type="transmembrane region" description="Helical" evidence="7">
    <location>
        <begin position="401"/>
        <end position="423"/>
    </location>
</feature>
<dbReference type="GO" id="GO:0005886">
    <property type="term" value="C:plasma membrane"/>
    <property type="evidence" value="ECO:0007669"/>
    <property type="project" value="UniProtKB-SubCell"/>
</dbReference>
<keyword evidence="2" id="KW-0813">Transport</keyword>
<feature type="domain" description="Major facilitator superfamily (MFS) profile" evidence="8">
    <location>
        <begin position="12"/>
        <end position="427"/>
    </location>
</feature>
<dbReference type="PANTHER" id="PTHR43266">
    <property type="entry name" value="MACROLIDE-EFFLUX PROTEIN"/>
    <property type="match status" value="1"/>
</dbReference>
<accession>A0AA40T3K5</accession>
<comment type="subcellular location">
    <subcellularLocation>
        <location evidence="1">Cell membrane</location>
        <topology evidence="1">Multi-pass membrane protein</topology>
    </subcellularLocation>
</comment>
<evidence type="ECO:0000313" key="10">
    <source>
        <dbReference type="Proteomes" id="UP001165986"/>
    </source>
</evidence>
<gene>
    <name evidence="9" type="ORF">FNW02_32015</name>
</gene>
<name>A0AA40T3K5_9NOST</name>
<keyword evidence="6 7" id="KW-0472">Membrane</keyword>
<dbReference type="PROSITE" id="PS50850">
    <property type="entry name" value="MFS"/>
    <property type="match status" value="1"/>
</dbReference>
<dbReference type="GO" id="GO:0022857">
    <property type="term" value="F:transmembrane transporter activity"/>
    <property type="evidence" value="ECO:0007669"/>
    <property type="project" value="InterPro"/>
</dbReference>
<dbReference type="InterPro" id="IPR020846">
    <property type="entry name" value="MFS_dom"/>
</dbReference>
<dbReference type="EMBL" id="VJXY01000060">
    <property type="protein sequence ID" value="MBD6620286.1"/>
    <property type="molecule type" value="Genomic_DNA"/>
</dbReference>
<comment type="caution">
    <text evidence="9">The sequence shown here is derived from an EMBL/GenBank/DDBJ whole genome shotgun (WGS) entry which is preliminary data.</text>
</comment>
<dbReference type="Gene3D" id="1.20.1250.20">
    <property type="entry name" value="MFS general substrate transporter like domains"/>
    <property type="match status" value="1"/>
</dbReference>
<evidence type="ECO:0000256" key="2">
    <source>
        <dbReference type="ARBA" id="ARBA00022448"/>
    </source>
</evidence>
<feature type="transmembrane region" description="Helical" evidence="7">
    <location>
        <begin position="146"/>
        <end position="166"/>
    </location>
</feature>
<evidence type="ECO:0000259" key="8">
    <source>
        <dbReference type="PROSITE" id="PS50850"/>
    </source>
</evidence>
<dbReference type="PANTHER" id="PTHR43266:SF2">
    <property type="entry name" value="MAJOR FACILITATOR SUPERFAMILY (MFS) PROFILE DOMAIN-CONTAINING PROTEIN"/>
    <property type="match status" value="1"/>
</dbReference>
<feature type="transmembrane region" description="Helical" evidence="7">
    <location>
        <begin position="104"/>
        <end position="125"/>
    </location>
</feature>
<protein>
    <submittedName>
        <fullName evidence="9">MFS transporter</fullName>
    </submittedName>
</protein>
<keyword evidence="4 7" id="KW-0812">Transmembrane</keyword>
<feature type="transmembrane region" description="Helical" evidence="7">
    <location>
        <begin position="314"/>
        <end position="336"/>
    </location>
</feature>
<dbReference type="Pfam" id="PF07690">
    <property type="entry name" value="MFS_1"/>
    <property type="match status" value="1"/>
</dbReference>
<dbReference type="AlphaFoldDB" id="A0AA40T3K5"/>
<organism evidence="9 10">
    <name type="scientific">Komarekiella delphini-convector SJRDD-AB1</name>
    <dbReference type="NCBI Taxonomy" id="2593771"/>
    <lineage>
        <taxon>Bacteria</taxon>
        <taxon>Bacillati</taxon>
        <taxon>Cyanobacteriota</taxon>
        <taxon>Cyanophyceae</taxon>
        <taxon>Nostocales</taxon>
        <taxon>Nostocaceae</taxon>
        <taxon>Komarekiella</taxon>
        <taxon>Komarekiella delphini-convector</taxon>
    </lineage>
</organism>
<sequence length="438" mass="47359">MPKPLKIEGMSIFIVVWLGQLVSLLGSSLSNFALDVWVYQQSGSVTQLSFLILFTTLPSVIISPFAGVLVDSWNRRWVMILSDSGAALSTLTLAALLVTGKIQIWHIYLASAVISSFSAFQWPAYSAATTLLVPKKYLGRASGMTHLAYALGQLFSPILGGVLLGIIQLSGIFIVDLGSFVFALTTLLLVRFPHHKVTRHQQINKTSLLTQAIYGFHYLKARSGLLALLLFLASSNFLVGILQVLIYPLILSFASSAQLGTIMSLGGVGMLTGGLLMSTWGSGRQNYINIFFCFMLLNGFSMIVAGFYPSIFMLNIAAFLFFLGLPFISSSCQVIFQKKVAPDVQGRVFSLKNAISGSCLPLAYLVAGPLADRIFEPLMTVNGALAGNIGKLIGTGPGRGIGLMFIVFGTLTMLMTITAYQYAPLRLVEHELPDIVTS</sequence>
<feature type="transmembrane region" description="Helical" evidence="7">
    <location>
        <begin position="225"/>
        <end position="250"/>
    </location>
</feature>
<dbReference type="Proteomes" id="UP001165986">
    <property type="component" value="Unassembled WGS sequence"/>
</dbReference>
<evidence type="ECO:0000256" key="3">
    <source>
        <dbReference type="ARBA" id="ARBA00022475"/>
    </source>
</evidence>
<keyword evidence="10" id="KW-1185">Reference proteome</keyword>
<evidence type="ECO:0000256" key="5">
    <source>
        <dbReference type="ARBA" id="ARBA00022989"/>
    </source>
</evidence>
<feature type="transmembrane region" description="Helical" evidence="7">
    <location>
        <begin position="50"/>
        <end position="70"/>
    </location>
</feature>
<dbReference type="RefSeq" id="WP_191761498.1">
    <property type="nucleotide sequence ID" value="NZ_VJXY01000060.1"/>
</dbReference>